<protein>
    <recommendedName>
        <fullName evidence="4 16">DNA polymerase I</fullName>
        <ecNumber evidence="3 16">2.7.7.7</ecNumber>
    </recommendedName>
</protein>
<evidence type="ECO:0000256" key="5">
    <source>
        <dbReference type="ARBA" id="ARBA00022679"/>
    </source>
</evidence>
<dbReference type="InterPro" id="IPR036279">
    <property type="entry name" value="5-3_exonuclease_C_sf"/>
</dbReference>
<dbReference type="RefSeq" id="WP_033185027.1">
    <property type="nucleotide sequence ID" value="NZ_JBBMQS010000005.1"/>
</dbReference>
<dbReference type="InterPro" id="IPR012337">
    <property type="entry name" value="RNaseH-like_sf"/>
</dbReference>
<dbReference type="GO" id="GO:0003887">
    <property type="term" value="F:DNA-directed DNA polymerase activity"/>
    <property type="evidence" value="ECO:0007669"/>
    <property type="project" value="UniProtKB-EC"/>
</dbReference>
<feature type="domain" description="DNA-directed DNA polymerase family A palm" evidence="21">
    <location>
        <begin position="685"/>
        <end position="892"/>
    </location>
</feature>
<evidence type="ECO:0000256" key="9">
    <source>
        <dbReference type="ARBA" id="ARBA00022763"/>
    </source>
</evidence>
<dbReference type="Gene3D" id="1.20.1060.10">
    <property type="entry name" value="Taq DNA Polymerase, Chain T, domain 4"/>
    <property type="match status" value="1"/>
</dbReference>
<dbReference type="EMBL" id="JBBMQS010000005">
    <property type="protein sequence ID" value="MEM5497899.1"/>
    <property type="molecule type" value="Genomic_DNA"/>
</dbReference>
<dbReference type="Gene3D" id="3.30.70.370">
    <property type="match status" value="1"/>
</dbReference>
<feature type="domain" description="5'-3' exonuclease" evidence="20">
    <location>
        <begin position="15"/>
        <end position="276"/>
    </location>
</feature>
<organism evidence="22 23">
    <name type="scientific">Paraglaciecola mesophila</name>
    <dbReference type="NCBI Taxonomy" id="197222"/>
    <lineage>
        <taxon>Bacteria</taxon>
        <taxon>Pseudomonadati</taxon>
        <taxon>Pseudomonadota</taxon>
        <taxon>Gammaproteobacteria</taxon>
        <taxon>Alteromonadales</taxon>
        <taxon>Alteromonadaceae</taxon>
        <taxon>Paraglaciecola</taxon>
    </lineage>
</organism>
<dbReference type="SUPFAM" id="SSF47807">
    <property type="entry name" value="5' to 3' exonuclease, C-terminal subdomain"/>
    <property type="match status" value="1"/>
</dbReference>
<dbReference type="SMART" id="SM00474">
    <property type="entry name" value="35EXOc"/>
    <property type="match status" value="1"/>
</dbReference>
<evidence type="ECO:0000256" key="2">
    <source>
        <dbReference type="ARBA" id="ARBA00011541"/>
    </source>
</evidence>
<dbReference type="Pfam" id="PF01367">
    <property type="entry name" value="5_3_exonuc"/>
    <property type="match status" value="1"/>
</dbReference>
<evidence type="ECO:0000313" key="23">
    <source>
        <dbReference type="Proteomes" id="UP001461163"/>
    </source>
</evidence>
<dbReference type="PANTHER" id="PTHR10133:SF27">
    <property type="entry name" value="DNA POLYMERASE NU"/>
    <property type="match status" value="1"/>
</dbReference>
<dbReference type="CDD" id="cd09859">
    <property type="entry name" value="PIN_53EXO"/>
    <property type="match status" value="1"/>
</dbReference>
<dbReference type="InterPro" id="IPR002298">
    <property type="entry name" value="DNA_polymerase_A"/>
</dbReference>
<evidence type="ECO:0000259" key="21">
    <source>
        <dbReference type="SMART" id="SM00482"/>
    </source>
</evidence>
<dbReference type="PRINTS" id="PR00868">
    <property type="entry name" value="DNAPOLI"/>
</dbReference>
<dbReference type="SMART" id="SM00482">
    <property type="entry name" value="POLAc"/>
    <property type="match status" value="1"/>
</dbReference>
<dbReference type="Proteomes" id="UP001461163">
    <property type="component" value="Unassembled WGS sequence"/>
</dbReference>
<sequence>MSNTDPATTPVIPNNPFILVDGSSYLFRAFHGMPPLTNSKGQDTGAIYGVINMLRSLIKQFSPTHMAVVFDAKGKTFRDDIYSEYKANRPSMPEELRSQIEPLHKIIRAMGLPIIVESGVEADDVIGTLADQASKLGIPTLISTGDKDMAQLVNEHVTLINTMNNHVMDPQGVVEKFGIPPELVIDFLALKGDKVDNIPGVPGVGDKSALGLLQGIGSINDIYENLDKIASLDFRGAKKMADKMREYEEQARLSYTLATIKLDVEMDCNPTSLSPIAADYAVLKELFAELEFKRWLKDATDALNNGAETEQAMSASDKLPPKSEVQVTYQTILTQDALEKWLAKLQQADLFAFDTETTSLNYMQAELVGMSFCIEEGEAAYLPLAHDYVDAPQQLDRSAVLALFKPLLEDKSKAKVGQHLKYDKNVLANYDINLQGIAYDTMLESYVLNSVATRHDMDSLAQYYLGISTVHFEDIAGKGAKQLTFNQIPLDQAAHYAAEDADITLRLHNHIWQKLHQTPELASVLTEIEVPLATVLAKMEQFGVLIDSQKLSQQSQDLATRIMQLEREVHELAGEEFNLGSTKQLQEILFNKLSLPVLKKTPKGAPSTSEEVLQELALTYPLPKLLMEFRVLSKLKNTYTDKLPKMINPRSGRVHTSYHQAITATGRLSSTEPNLQNIPIRTEQGRRVRQAFIARPGYKIVAADYSQIELRIMAHLSQDEGLLKAFSQGKDIHTATAAEVFNVSLTDVTTEQRRNAKAINFGLIYGMSAFGLSKQLNVSRHDAQHYMDLYFERYPGVLKYMEDSRIVAKENGYVSTVFGRRLYLPEINASNGLRRKGAERAAINAPMQGTAADIIKKAMLKVDAWIDTLPSDQTRMIMQVHDELIFEIKEQSVESDKSTIVDLMEKAVSLDVPLIVEAGVGENWDQAH</sequence>
<dbReference type="Gene3D" id="3.30.420.10">
    <property type="entry name" value="Ribonuclease H-like superfamily/Ribonuclease H"/>
    <property type="match status" value="1"/>
</dbReference>
<name>A0ABU9SVI8_9ALTE</name>
<reference evidence="22 23" key="1">
    <citation type="submission" date="2024-03" db="EMBL/GenBank/DDBJ databases">
        <title>Community enrichment and isolation of bacterial strains for fucoidan degradation.</title>
        <authorList>
            <person name="Sichert A."/>
        </authorList>
    </citation>
    <scope>NUCLEOTIDE SEQUENCE [LARGE SCALE GENOMIC DNA]</scope>
    <source>
        <strain evidence="22 23">AS12</strain>
    </source>
</reference>
<evidence type="ECO:0000256" key="10">
    <source>
        <dbReference type="ARBA" id="ARBA00022801"/>
    </source>
</evidence>
<dbReference type="PROSITE" id="PS00447">
    <property type="entry name" value="DNA_POLYMERASE_A"/>
    <property type="match status" value="1"/>
</dbReference>
<keyword evidence="10 17" id="KW-0378">Hydrolase</keyword>
<evidence type="ECO:0000256" key="14">
    <source>
        <dbReference type="ARBA" id="ARBA00023204"/>
    </source>
</evidence>
<evidence type="ECO:0000256" key="7">
    <source>
        <dbReference type="ARBA" id="ARBA00022705"/>
    </source>
</evidence>
<keyword evidence="13 17" id="KW-0238">DNA-binding</keyword>
<evidence type="ECO:0000259" key="20">
    <source>
        <dbReference type="SMART" id="SM00475"/>
    </source>
</evidence>
<keyword evidence="5 17" id="KW-0808">Transferase</keyword>
<dbReference type="InterPro" id="IPR020045">
    <property type="entry name" value="DNA_polI_H3TH"/>
</dbReference>
<dbReference type="SMART" id="SM00279">
    <property type="entry name" value="HhH2"/>
    <property type="match status" value="1"/>
</dbReference>
<dbReference type="EC" id="2.7.7.7" evidence="3 16"/>
<dbReference type="NCBIfam" id="TIGR00593">
    <property type="entry name" value="pola"/>
    <property type="match status" value="1"/>
</dbReference>
<dbReference type="Pfam" id="PF01612">
    <property type="entry name" value="DNA_pol_A_exo1"/>
    <property type="match status" value="1"/>
</dbReference>
<dbReference type="PANTHER" id="PTHR10133">
    <property type="entry name" value="DNA POLYMERASE I"/>
    <property type="match status" value="1"/>
</dbReference>
<dbReference type="SUPFAM" id="SSF56672">
    <property type="entry name" value="DNA/RNA polymerases"/>
    <property type="match status" value="1"/>
</dbReference>
<dbReference type="Gene3D" id="3.40.50.1010">
    <property type="entry name" value="5'-nuclease"/>
    <property type="match status" value="1"/>
</dbReference>
<dbReference type="InterPro" id="IPR043502">
    <property type="entry name" value="DNA/RNA_pol_sf"/>
</dbReference>
<dbReference type="InterPro" id="IPR036397">
    <property type="entry name" value="RNaseH_sf"/>
</dbReference>
<comment type="subunit">
    <text evidence="2">Single-chain monomer with multiple functions.</text>
</comment>
<keyword evidence="23" id="KW-1185">Reference proteome</keyword>
<evidence type="ECO:0000313" key="22">
    <source>
        <dbReference type="EMBL" id="MEM5497899.1"/>
    </source>
</evidence>
<accession>A0ABU9SVI8</accession>
<gene>
    <name evidence="17 22" type="primary">polA</name>
    <name evidence="22" type="ORF">WNY77_10885</name>
</gene>
<keyword evidence="12 17" id="KW-0239">DNA-directed DNA polymerase</keyword>
<evidence type="ECO:0000256" key="17">
    <source>
        <dbReference type="RuleBase" id="RU004460"/>
    </source>
</evidence>
<dbReference type="NCBIfam" id="NF004397">
    <property type="entry name" value="PRK05755.1"/>
    <property type="match status" value="1"/>
</dbReference>
<comment type="function">
    <text evidence="17">In addition to polymerase activity, this DNA polymerase exhibits 3'-5' and 5'-3' exonuclease activity.</text>
</comment>
<dbReference type="CDD" id="cd09898">
    <property type="entry name" value="H3TH_53EXO"/>
    <property type="match status" value="1"/>
</dbReference>
<dbReference type="InterPro" id="IPR002421">
    <property type="entry name" value="5-3_exonuclease"/>
</dbReference>
<feature type="domain" description="3'-5' exonuclease" evidence="19">
    <location>
        <begin position="329"/>
        <end position="516"/>
    </location>
</feature>
<evidence type="ECO:0000256" key="1">
    <source>
        <dbReference type="ARBA" id="ARBA00007705"/>
    </source>
</evidence>
<evidence type="ECO:0000259" key="19">
    <source>
        <dbReference type="SMART" id="SM00474"/>
    </source>
</evidence>
<evidence type="ECO:0000256" key="18">
    <source>
        <dbReference type="SAM" id="Coils"/>
    </source>
</evidence>
<feature type="coiled-coil region" evidence="18">
    <location>
        <begin position="548"/>
        <end position="575"/>
    </location>
</feature>
<dbReference type="Pfam" id="PF02739">
    <property type="entry name" value="5_3_exonuc_N"/>
    <property type="match status" value="1"/>
</dbReference>
<evidence type="ECO:0000256" key="15">
    <source>
        <dbReference type="ARBA" id="ARBA00049244"/>
    </source>
</evidence>
<keyword evidence="9 17" id="KW-0227">DNA damage</keyword>
<evidence type="ECO:0000256" key="6">
    <source>
        <dbReference type="ARBA" id="ARBA00022695"/>
    </source>
</evidence>
<dbReference type="InterPro" id="IPR002562">
    <property type="entry name" value="3'-5'_exonuclease_dom"/>
</dbReference>
<evidence type="ECO:0000256" key="4">
    <source>
        <dbReference type="ARBA" id="ARBA00020311"/>
    </source>
</evidence>
<keyword evidence="14 17" id="KW-0234">DNA repair</keyword>
<dbReference type="SMART" id="SM00475">
    <property type="entry name" value="53EXOc"/>
    <property type="match status" value="1"/>
</dbReference>
<dbReference type="SUPFAM" id="SSF53098">
    <property type="entry name" value="Ribonuclease H-like"/>
    <property type="match status" value="1"/>
</dbReference>
<dbReference type="Pfam" id="PF00476">
    <property type="entry name" value="DNA_pol_A"/>
    <property type="match status" value="1"/>
</dbReference>
<dbReference type="Gene3D" id="1.10.150.20">
    <property type="entry name" value="5' to 3' exonuclease, C-terminal subdomain"/>
    <property type="match status" value="2"/>
</dbReference>
<comment type="similarity">
    <text evidence="1 17">Belongs to the DNA polymerase type-A family.</text>
</comment>
<dbReference type="InterPro" id="IPR029060">
    <property type="entry name" value="PIN-like_dom_sf"/>
</dbReference>
<keyword evidence="7 17" id="KW-0235">DNA replication</keyword>
<dbReference type="InterPro" id="IPR018320">
    <property type="entry name" value="DNA_polymerase_1"/>
</dbReference>
<dbReference type="InterPro" id="IPR020046">
    <property type="entry name" value="5-3_exonucl_a-hlix_arch_N"/>
</dbReference>
<evidence type="ECO:0000256" key="8">
    <source>
        <dbReference type="ARBA" id="ARBA00022722"/>
    </source>
</evidence>
<keyword evidence="11 17" id="KW-0269">Exonuclease</keyword>
<evidence type="ECO:0000256" key="11">
    <source>
        <dbReference type="ARBA" id="ARBA00022839"/>
    </source>
</evidence>
<proteinExistence type="inferred from homology"/>
<dbReference type="SUPFAM" id="SSF88723">
    <property type="entry name" value="PIN domain-like"/>
    <property type="match status" value="1"/>
</dbReference>
<keyword evidence="18" id="KW-0175">Coiled coil</keyword>
<dbReference type="InterPro" id="IPR008918">
    <property type="entry name" value="HhH2"/>
</dbReference>
<comment type="catalytic activity">
    <reaction evidence="15 17">
        <text>DNA(n) + a 2'-deoxyribonucleoside 5'-triphosphate = DNA(n+1) + diphosphate</text>
        <dbReference type="Rhea" id="RHEA:22508"/>
        <dbReference type="Rhea" id="RHEA-COMP:17339"/>
        <dbReference type="Rhea" id="RHEA-COMP:17340"/>
        <dbReference type="ChEBI" id="CHEBI:33019"/>
        <dbReference type="ChEBI" id="CHEBI:61560"/>
        <dbReference type="ChEBI" id="CHEBI:173112"/>
        <dbReference type="EC" id="2.7.7.7"/>
    </reaction>
</comment>
<keyword evidence="8" id="KW-0540">Nuclease</keyword>
<dbReference type="CDD" id="cd08637">
    <property type="entry name" value="DNA_pol_A_pol_I_C"/>
    <property type="match status" value="1"/>
</dbReference>
<dbReference type="InterPro" id="IPR001098">
    <property type="entry name" value="DNA-dir_DNA_pol_A_palm_dom"/>
</dbReference>
<evidence type="ECO:0000256" key="13">
    <source>
        <dbReference type="ARBA" id="ARBA00023125"/>
    </source>
</evidence>
<dbReference type="CDD" id="cd06139">
    <property type="entry name" value="DNA_polA_I_Ecoli_like_exo"/>
    <property type="match status" value="1"/>
</dbReference>
<keyword evidence="6 17" id="KW-0548">Nucleotidyltransferase</keyword>
<evidence type="ECO:0000256" key="16">
    <source>
        <dbReference type="NCBIfam" id="TIGR00593"/>
    </source>
</evidence>
<comment type="caution">
    <text evidence="22">The sequence shown here is derived from an EMBL/GenBank/DDBJ whole genome shotgun (WGS) entry which is preliminary data.</text>
</comment>
<evidence type="ECO:0000256" key="3">
    <source>
        <dbReference type="ARBA" id="ARBA00012417"/>
    </source>
</evidence>
<dbReference type="InterPro" id="IPR019760">
    <property type="entry name" value="DNA-dir_DNA_pol_A_CS"/>
</dbReference>
<evidence type="ECO:0000256" key="12">
    <source>
        <dbReference type="ARBA" id="ARBA00022932"/>
    </source>
</evidence>